<keyword evidence="14" id="KW-1185">Reference proteome</keyword>
<evidence type="ECO:0000256" key="11">
    <source>
        <dbReference type="PIRNR" id="PIRNR016933"/>
    </source>
</evidence>
<feature type="transmembrane region" description="Helical" evidence="12">
    <location>
        <begin position="187"/>
        <end position="204"/>
    </location>
</feature>
<dbReference type="Proteomes" id="UP001619911">
    <property type="component" value="Unassembled WGS sequence"/>
</dbReference>
<name>A0ABW8I446_9BACI</name>
<evidence type="ECO:0000256" key="4">
    <source>
        <dbReference type="ARBA" id="ARBA00022475"/>
    </source>
</evidence>
<evidence type="ECO:0000256" key="2">
    <source>
        <dbReference type="ARBA" id="ARBA00009165"/>
    </source>
</evidence>
<reference evidence="13 14" key="1">
    <citation type="submission" date="2023-07" db="EMBL/GenBank/DDBJ databases">
        <title>Bacillus lucianemedeirus sp. nov, a new species isolated from an immunobiological production facility.</title>
        <authorList>
            <person name="Costa L.V."/>
            <person name="Miranda R.V.S.L."/>
            <person name="Brandao M.L.L."/>
            <person name="Reis C.M.F."/>
            <person name="Frazao A.M."/>
            <person name="Cruz F.V."/>
            <person name="Baio P.V.P."/>
            <person name="Veras J.F.C."/>
            <person name="Ramos J.N."/>
            <person name="Vieira V."/>
        </authorList>
    </citation>
    <scope>NUCLEOTIDE SEQUENCE [LARGE SCALE GENOMIC DNA]</scope>
    <source>
        <strain evidence="13 14">B190/17</strain>
    </source>
</reference>
<comment type="similarity">
    <text evidence="2 11">Belongs to the protease PrsW family.</text>
</comment>
<dbReference type="GO" id="GO:0006508">
    <property type="term" value="P:proteolysis"/>
    <property type="evidence" value="ECO:0007669"/>
    <property type="project" value="UniProtKB-KW"/>
</dbReference>
<keyword evidence="9 11" id="KW-0472">Membrane</keyword>
<feature type="transmembrane region" description="Helical" evidence="12">
    <location>
        <begin position="161"/>
        <end position="181"/>
    </location>
</feature>
<sequence length="227" mass="25894">MLAVFSAGVAPGLALLCYFYLRDQYDTEPVTTVAKTFIYGALLTFPVMFIQYVLAEEGVVLPNAASAFFTVGLFEEFVKWFILYYLIYSHVDFDEPYDGIVYGTSVSLGFATAENILYLLSYGVEHAFLRALLPVSSHALFGVLMGFYLGKAKFSRDGRKGGRLAFSLLIPFLLHGLYDYILFIESVWLYYIIPFMLFLWWLALRKVKQAHKLSDHHYLQMVRDGSS</sequence>
<dbReference type="InterPro" id="IPR026898">
    <property type="entry name" value="PrsW"/>
</dbReference>
<proteinExistence type="inferred from homology"/>
<dbReference type="InterPro" id="IPR023596">
    <property type="entry name" value="Peptidase_PrsW_arch/bac"/>
</dbReference>
<comment type="function">
    <text evidence="11">Involved in the degradation of specific anti-sigma factors.</text>
</comment>
<keyword evidence="4 11" id="KW-1003">Cell membrane</keyword>
<keyword evidence="6 12" id="KW-0812">Transmembrane</keyword>
<dbReference type="PANTHER" id="PTHR36844:SF1">
    <property type="entry name" value="PROTEASE PRSW"/>
    <property type="match status" value="1"/>
</dbReference>
<evidence type="ECO:0000256" key="9">
    <source>
        <dbReference type="ARBA" id="ARBA00023136"/>
    </source>
</evidence>
<feature type="transmembrane region" description="Helical" evidence="12">
    <location>
        <begin position="67"/>
        <end position="87"/>
    </location>
</feature>
<dbReference type="RefSeq" id="WP_404313730.1">
    <property type="nucleotide sequence ID" value="NZ_JAUIYO010000001.1"/>
</dbReference>
<keyword evidence="8 12" id="KW-1133">Transmembrane helix</keyword>
<protein>
    <recommendedName>
        <fullName evidence="3 11">Protease PrsW</fullName>
        <ecNumber evidence="11">3.4.-.-</ecNumber>
    </recommendedName>
    <alternativeName>
        <fullName evidence="10 11">Protease responsible for activating sigma-W</fullName>
    </alternativeName>
</protein>
<evidence type="ECO:0000313" key="13">
    <source>
        <dbReference type="EMBL" id="MFK2824233.1"/>
    </source>
</evidence>
<feature type="transmembrane region" description="Helical" evidence="12">
    <location>
        <begin position="38"/>
        <end position="55"/>
    </location>
</feature>
<gene>
    <name evidence="13" type="primary">prsW</name>
    <name evidence="13" type="ORF">QYG89_00810</name>
</gene>
<evidence type="ECO:0000256" key="5">
    <source>
        <dbReference type="ARBA" id="ARBA00022670"/>
    </source>
</evidence>
<accession>A0ABW8I446</accession>
<evidence type="ECO:0000256" key="10">
    <source>
        <dbReference type="ARBA" id="ARBA00030345"/>
    </source>
</evidence>
<keyword evidence="5 11" id="KW-0645">Protease</keyword>
<evidence type="ECO:0000256" key="12">
    <source>
        <dbReference type="SAM" id="Phobius"/>
    </source>
</evidence>
<evidence type="ECO:0000313" key="14">
    <source>
        <dbReference type="Proteomes" id="UP001619911"/>
    </source>
</evidence>
<dbReference type="NCBIfam" id="NF033739">
    <property type="entry name" value="intramemb_PrsW"/>
    <property type="match status" value="1"/>
</dbReference>
<dbReference type="PANTHER" id="PTHR36844">
    <property type="entry name" value="PROTEASE PRSW"/>
    <property type="match status" value="1"/>
</dbReference>
<evidence type="ECO:0000256" key="1">
    <source>
        <dbReference type="ARBA" id="ARBA00004651"/>
    </source>
</evidence>
<dbReference type="Pfam" id="PF13367">
    <property type="entry name" value="PrsW-protease"/>
    <property type="match status" value="1"/>
</dbReference>
<dbReference type="EMBL" id="JAUIYO010000001">
    <property type="protein sequence ID" value="MFK2824233.1"/>
    <property type="molecule type" value="Genomic_DNA"/>
</dbReference>
<evidence type="ECO:0000256" key="7">
    <source>
        <dbReference type="ARBA" id="ARBA00022801"/>
    </source>
</evidence>
<feature type="transmembrane region" description="Helical" evidence="12">
    <location>
        <begin position="127"/>
        <end position="149"/>
    </location>
</feature>
<evidence type="ECO:0000256" key="8">
    <source>
        <dbReference type="ARBA" id="ARBA00022989"/>
    </source>
</evidence>
<evidence type="ECO:0000256" key="3">
    <source>
        <dbReference type="ARBA" id="ARBA00018997"/>
    </source>
</evidence>
<comment type="caution">
    <text evidence="13">The sequence shown here is derived from an EMBL/GenBank/DDBJ whole genome shotgun (WGS) entry which is preliminary data.</text>
</comment>
<evidence type="ECO:0000256" key="6">
    <source>
        <dbReference type="ARBA" id="ARBA00022692"/>
    </source>
</evidence>
<keyword evidence="7 11" id="KW-0378">Hydrolase</keyword>
<dbReference type="GO" id="GO:0008233">
    <property type="term" value="F:peptidase activity"/>
    <property type="evidence" value="ECO:0007669"/>
    <property type="project" value="UniProtKB-KW"/>
</dbReference>
<dbReference type="PIRSF" id="PIRSF016933">
    <property type="entry name" value="PrsW"/>
    <property type="match status" value="1"/>
</dbReference>
<dbReference type="EC" id="3.4.-.-" evidence="11"/>
<comment type="subcellular location">
    <subcellularLocation>
        <location evidence="1">Cell membrane</location>
        <topology evidence="1">Multi-pass membrane protein</topology>
    </subcellularLocation>
</comment>
<organism evidence="13 14">
    <name type="scientific">Bacillus lumedeiriae</name>
    <dbReference type="NCBI Taxonomy" id="3058829"/>
    <lineage>
        <taxon>Bacteria</taxon>
        <taxon>Bacillati</taxon>
        <taxon>Bacillota</taxon>
        <taxon>Bacilli</taxon>
        <taxon>Bacillales</taxon>
        <taxon>Bacillaceae</taxon>
        <taxon>Bacillus</taxon>
    </lineage>
</organism>